<dbReference type="AlphaFoldDB" id="A0A4Y2B4Y7"/>
<dbReference type="Proteomes" id="UP000499080">
    <property type="component" value="Unassembled WGS sequence"/>
</dbReference>
<reference evidence="1 2" key="1">
    <citation type="journal article" date="2019" name="Sci. Rep.">
        <title>Orb-weaving spider Araneus ventricosus genome elucidates the spidroin gene catalogue.</title>
        <authorList>
            <person name="Kono N."/>
            <person name="Nakamura H."/>
            <person name="Ohtoshi R."/>
            <person name="Moran D.A.P."/>
            <person name="Shinohara A."/>
            <person name="Yoshida Y."/>
            <person name="Fujiwara M."/>
            <person name="Mori M."/>
            <person name="Tomita M."/>
            <person name="Arakawa K."/>
        </authorList>
    </citation>
    <scope>NUCLEOTIDE SEQUENCE [LARGE SCALE GENOMIC DNA]</scope>
</reference>
<dbReference type="PANTHER" id="PTHR47331">
    <property type="entry name" value="PHD-TYPE DOMAIN-CONTAINING PROTEIN"/>
    <property type="match status" value="1"/>
</dbReference>
<evidence type="ECO:0000313" key="1">
    <source>
        <dbReference type="EMBL" id="GBL87058.1"/>
    </source>
</evidence>
<dbReference type="EMBL" id="BGPR01000051">
    <property type="protein sequence ID" value="GBL87058.1"/>
    <property type="molecule type" value="Genomic_DNA"/>
</dbReference>
<gene>
    <name evidence="1" type="ORF">AVEN_218755_1</name>
</gene>
<dbReference type="PANTHER" id="PTHR47331:SF1">
    <property type="entry name" value="GAG-LIKE PROTEIN"/>
    <property type="match status" value="1"/>
</dbReference>
<protein>
    <submittedName>
        <fullName evidence="1">Uncharacterized protein</fullName>
    </submittedName>
</protein>
<dbReference type="Pfam" id="PF05380">
    <property type="entry name" value="Peptidase_A17"/>
    <property type="match status" value="1"/>
</dbReference>
<organism evidence="1 2">
    <name type="scientific">Araneus ventricosus</name>
    <name type="common">Orbweaver spider</name>
    <name type="synonym">Epeira ventricosa</name>
    <dbReference type="NCBI Taxonomy" id="182803"/>
    <lineage>
        <taxon>Eukaryota</taxon>
        <taxon>Metazoa</taxon>
        <taxon>Ecdysozoa</taxon>
        <taxon>Arthropoda</taxon>
        <taxon>Chelicerata</taxon>
        <taxon>Arachnida</taxon>
        <taxon>Araneae</taxon>
        <taxon>Araneomorphae</taxon>
        <taxon>Entelegynae</taxon>
        <taxon>Araneoidea</taxon>
        <taxon>Araneidae</taxon>
        <taxon>Araneus</taxon>
    </lineage>
</organism>
<keyword evidence="2" id="KW-1185">Reference proteome</keyword>
<dbReference type="InterPro" id="IPR008042">
    <property type="entry name" value="Retrotrans_Pao"/>
</dbReference>
<accession>A0A4Y2B4Y7</accession>
<comment type="caution">
    <text evidence="1">The sequence shown here is derived from an EMBL/GenBank/DDBJ whole genome shotgun (WGS) entry which is preliminary data.</text>
</comment>
<name>A0A4Y2B4Y7_ARAVE</name>
<sequence length="220" mass="25048">MLICAPPFCLRHWRVSISPPPSVRPCAELNKLWCENGYEEKTNHGQGAGFLGLNLYPIEDKIKLNLRYVRNSLESGIANGTIKRHVMRIISQIFDTCGLISPFVITVKILMQELWQKGLKWDEQLPRTSEVSLYVLYDASPKAYGVVAYFRYIAEEGRVKVSFIYSKVAPLKTLTRKSCRLYYKRRIYEEIPDEFPLVDGTSLVVSAGTVMACAMFAKSP</sequence>
<proteinExistence type="predicted"/>
<evidence type="ECO:0000313" key="2">
    <source>
        <dbReference type="Proteomes" id="UP000499080"/>
    </source>
</evidence>